<reference evidence="2 3" key="1">
    <citation type="submission" date="2016-11" db="EMBL/GenBank/DDBJ databases">
        <title>Draft Genome Sequences of Nine Cyanobacterial Strains from Diverse Habitats.</title>
        <authorList>
            <person name="Zhu T."/>
            <person name="Hou S."/>
            <person name="Lu X."/>
            <person name="Hess W.R."/>
        </authorList>
    </citation>
    <scope>NUCLEOTIDE SEQUENCE [LARGE SCALE GENOMIC DNA]</scope>
    <source>
        <strain evidence="2 3">5.2 s.c.1</strain>
    </source>
</reference>
<protein>
    <submittedName>
        <fullName evidence="2">Uncharacterized protein</fullName>
    </submittedName>
</protein>
<evidence type="ECO:0000313" key="3">
    <source>
        <dbReference type="Proteomes" id="UP000185984"/>
    </source>
</evidence>
<organism evidence="2 3">
    <name type="scientific">Chroogloeocystis siderophila 5.2 s.c.1</name>
    <dbReference type="NCBI Taxonomy" id="247279"/>
    <lineage>
        <taxon>Bacteria</taxon>
        <taxon>Bacillati</taxon>
        <taxon>Cyanobacteriota</taxon>
        <taxon>Cyanophyceae</taxon>
        <taxon>Oscillatoriophycideae</taxon>
        <taxon>Chroococcales</taxon>
        <taxon>Chroococcaceae</taxon>
        <taxon>Chroogloeocystis</taxon>
    </lineage>
</organism>
<keyword evidence="1" id="KW-0812">Transmembrane</keyword>
<dbReference type="RefSeq" id="WP_073550335.1">
    <property type="nucleotide sequence ID" value="NZ_CAWMVK010000004.1"/>
</dbReference>
<dbReference type="AlphaFoldDB" id="A0A1U7HM06"/>
<keyword evidence="1" id="KW-0472">Membrane</keyword>
<evidence type="ECO:0000313" key="2">
    <source>
        <dbReference type="EMBL" id="OKH24607.1"/>
    </source>
</evidence>
<evidence type="ECO:0000256" key="1">
    <source>
        <dbReference type="SAM" id="Phobius"/>
    </source>
</evidence>
<feature type="transmembrane region" description="Helical" evidence="1">
    <location>
        <begin position="51"/>
        <end position="69"/>
    </location>
</feature>
<dbReference type="STRING" id="247279.NIES1031_14965"/>
<name>A0A1U7HM06_9CHRO</name>
<gene>
    <name evidence="2" type="ORF">NIES1031_14965</name>
</gene>
<feature type="transmembrane region" description="Helical" evidence="1">
    <location>
        <begin position="12"/>
        <end position="30"/>
    </location>
</feature>
<proteinExistence type="predicted"/>
<comment type="caution">
    <text evidence="2">The sequence shown here is derived from an EMBL/GenBank/DDBJ whole genome shotgun (WGS) entry which is preliminary data.</text>
</comment>
<dbReference type="Proteomes" id="UP000185984">
    <property type="component" value="Unassembled WGS sequence"/>
</dbReference>
<keyword evidence="3" id="KW-1185">Reference proteome</keyword>
<keyword evidence="1" id="KW-1133">Transmembrane helix</keyword>
<feature type="transmembrane region" description="Helical" evidence="1">
    <location>
        <begin position="81"/>
        <end position="99"/>
    </location>
</feature>
<dbReference type="EMBL" id="MRCC01000012">
    <property type="protein sequence ID" value="OKH24607.1"/>
    <property type="molecule type" value="Genomic_DNA"/>
</dbReference>
<sequence length="123" mass="13444">MYYLPEPPYFLMIAGFLVSLTSGAAFGATLKQIVQNWSSDRISSMSSQLPTVSLVVPFIGITIGVYFFLAAGLEVFGFPGLIAYIVALPLTLFLGILIWRQLGSMLTLAEKEGFAAIDIDSWR</sequence>
<dbReference type="OrthoDB" id="517257at2"/>
<accession>A0A1U7HM06</accession>